<feature type="region of interest" description="Disordered" evidence="1">
    <location>
        <begin position="728"/>
        <end position="811"/>
    </location>
</feature>
<accession>A0AAX6RPH1</accession>
<evidence type="ECO:0000313" key="5">
    <source>
        <dbReference type="RefSeq" id="XP_021099206.1"/>
    </source>
</evidence>
<dbReference type="PANTHER" id="PTHR38653:SF1">
    <property type="entry name" value="GENE 572-RELATED"/>
    <property type="match status" value="1"/>
</dbReference>
<dbReference type="Pfam" id="PF15094">
    <property type="entry name" value="DUF4556"/>
    <property type="match status" value="1"/>
</dbReference>
<feature type="region of interest" description="Disordered" evidence="1">
    <location>
        <begin position="552"/>
        <end position="577"/>
    </location>
</feature>
<feature type="region of interest" description="Disordered" evidence="1">
    <location>
        <begin position="631"/>
        <end position="657"/>
    </location>
</feature>
<proteinExistence type="predicted"/>
<dbReference type="PANTHER" id="PTHR38653">
    <property type="entry name" value="GENE 572-RELATED"/>
    <property type="match status" value="1"/>
</dbReference>
<feature type="signal peptide" evidence="2">
    <location>
        <begin position="1"/>
        <end position="22"/>
    </location>
</feature>
<protein>
    <submittedName>
        <fullName evidence="5 6">Uncharacterized protein C1orf127 homolog isoform X1</fullName>
    </submittedName>
</protein>
<feature type="compositionally biased region" description="Low complexity" evidence="1">
    <location>
        <begin position="493"/>
        <end position="506"/>
    </location>
</feature>
<dbReference type="RefSeq" id="XP_021099207.1">
    <property type="nucleotide sequence ID" value="XM_021243548.1"/>
</dbReference>
<feature type="domain" description="CIROZ beta" evidence="3">
    <location>
        <begin position="254"/>
        <end position="358"/>
    </location>
</feature>
<dbReference type="AlphaFoldDB" id="A0AAX6RPH1"/>
<dbReference type="InterPro" id="IPR049521">
    <property type="entry name" value="CIROZ_b"/>
</dbReference>
<feature type="chain" id="PRO_5044719094" evidence="2">
    <location>
        <begin position="23"/>
        <end position="811"/>
    </location>
</feature>
<reference evidence="5 6" key="1">
    <citation type="submission" date="2025-04" db="UniProtKB">
        <authorList>
            <consortium name="RefSeq"/>
        </authorList>
    </citation>
    <scope>IDENTIFICATION</scope>
</reference>
<dbReference type="RefSeq" id="XP_021099206.1">
    <property type="nucleotide sequence ID" value="XM_021243547.1"/>
</dbReference>
<feature type="compositionally biased region" description="Pro residues" evidence="1">
    <location>
        <begin position="377"/>
        <end position="390"/>
    </location>
</feature>
<sequence length="811" mass="86706">MRGSPAVVWAICVACLQHSVFLQVLPIRSNQDRPRPALGVSADKVECFSDYMTLQIPSSRVEGLRQWLGRILQLPVSWRAPSHLDPLLARCGYFLHPAPDGDFIFRARYSACLVRKEKENYRLEIRLLHTGVKRLERSKGYIMKCPAAVSRLGRQSVHCSPTFIQVSRPLPLRSNSRQTPWLLSLRGELVASLEDASLMGLYVDVSATTVTVQSPRQELLQRREVLNTSAELLPLWLVSSHYAYPLEAVCPPVSSQPGSEVLVHIPRQRLGLVKRGSHFEEALSLKSLRVHQSTTFTVTESRDFVVVSIPGAPLLQVRPCQEAQGAPGKQAFYSVDLSLEFAESETPVFWTVENHFRCMGSGTVSPASTDALRTSPSWPPPELATPPATSPPTASFQSQNTAQAGPAQLQPEPGPVLQTARPAGGSWVSAASFSPSVTYHQCCPQAPPEGTRLPGAPPASATLSSRTLGAVQASPRPSHPILAAPTAPATHLSSEASSPPSPSWRSDQSEVSLGSGPVSLMEGPQQDPAHSLLGGLSGVDVAVMEPTKALEELQPSTRPSVTRLAEEASGSRHTHRTPQEISPIMEASGLPERDHGIPGEVSRGHLARSPPKLSQGMEGLRVTILPGTDATLTTRGGWQPDTSAFLGTSGPEPPGRPRVGPAAPLTALPKSPVVYTGKRPVAPSVGASDRAPELESAPEGTVGWHEWGPHTPSPLLLRALSLQAPAGSAVPSLAEPGNPFPTGHRALPPRDPAEAMLATSLENHGPPELPNTVEGTLLGRPQGESWECPGRRSPPGWGCRGQVRTGLEPSL</sequence>
<dbReference type="Proteomes" id="UP000694906">
    <property type="component" value="Unplaced"/>
</dbReference>
<feature type="region of interest" description="Disordered" evidence="1">
    <location>
        <begin position="367"/>
        <end position="423"/>
    </location>
</feature>
<dbReference type="InterPro" id="IPR027956">
    <property type="entry name" value="CIROZ"/>
</dbReference>
<evidence type="ECO:0000256" key="1">
    <source>
        <dbReference type="SAM" id="MobiDB-lite"/>
    </source>
</evidence>
<dbReference type="GeneID" id="101706451"/>
<organism evidence="4 5">
    <name type="scientific">Heterocephalus glaber</name>
    <name type="common">Naked mole rat</name>
    <dbReference type="NCBI Taxonomy" id="10181"/>
    <lineage>
        <taxon>Eukaryota</taxon>
        <taxon>Metazoa</taxon>
        <taxon>Chordata</taxon>
        <taxon>Craniata</taxon>
        <taxon>Vertebrata</taxon>
        <taxon>Euteleostomi</taxon>
        <taxon>Mammalia</taxon>
        <taxon>Eutheria</taxon>
        <taxon>Euarchontoglires</taxon>
        <taxon>Glires</taxon>
        <taxon>Rodentia</taxon>
        <taxon>Hystricomorpha</taxon>
        <taxon>Bathyergidae</taxon>
        <taxon>Heterocephalus</taxon>
    </lineage>
</organism>
<evidence type="ECO:0000256" key="2">
    <source>
        <dbReference type="SAM" id="SignalP"/>
    </source>
</evidence>
<feature type="compositionally biased region" description="Polar residues" evidence="1">
    <location>
        <begin position="631"/>
        <end position="646"/>
    </location>
</feature>
<keyword evidence="2" id="KW-0732">Signal</keyword>
<name>A0AAX6RPH1_HETGA</name>
<feature type="region of interest" description="Disordered" evidence="1">
    <location>
        <begin position="443"/>
        <end position="534"/>
    </location>
</feature>
<feature type="region of interest" description="Disordered" evidence="1">
    <location>
        <begin position="679"/>
        <end position="708"/>
    </location>
</feature>
<evidence type="ECO:0000259" key="3">
    <source>
        <dbReference type="Pfam" id="PF15094"/>
    </source>
</evidence>
<evidence type="ECO:0000313" key="6">
    <source>
        <dbReference type="RefSeq" id="XP_021099207.1"/>
    </source>
</evidence>
<dbReference type="CTD" id="148345"/>
<gene>
    <name evidence="5 6" type="primary">CUNH1orf127</name>
</gene>
<evidence type="ECO:0000313" key="4">
    <source>
        <dbReference type="Proteomes" id="UP000694906"/>
    </source>
</evidence>
<keyword evidence="4" id="KW-1185">Reference proteome</keyword>